<dbReference type="EMBL" id="JANAKD010000872">
    <property type="protein sequence ID" value="KAJ3486890.1"/>
    <property type="molecule type" value="Genomic_DNA"/>
</dbReference>
<organism evidence="1 2">
    <name type="scientific">Lecanicillium saksenae</name>
    <dbReference type="NCBI Taxonomy" id="468837"/>
    <lineage>
        <taxon>Eukaryota</taxon>
        <taxon>Fungi</taxon>
        <taxon>Dikarya</taxon>
        <taxon>Ascomycota</taxon>
        <taxon>Pezizomycotina</taxon>
        <taxon>Sordariomycetes</taxon>
        <taxon>Hypocreomycetidae</taxon>
        <taxon>Hypocreales</taxon>
        <taxon>Cordycipitaceae</taxon>
        <taxon>Lecanicillium</taxon>
    </lineage>
</organism>
<evidence type="ECO:0000313" key="2">
    <source>
        <dbReference type="Proteomes" id="UP001148737"/>
    </source>
</evidence>
<evidence type="ECO:0000313" key="1">
    <source>
        <dbReference type="EMBL" id="KAJ3486890.1"/>
    </source>
</evidence>
<keyword evidence="2" id="KW-1185">Reference proteome</keyword>
<protein>
    <submittedName>
        <fullName evidence="1">Uncharacterized protein</fullName>
    </submittedName>
</protein>
<accession>A0ACC1QQQ1</accession>
<reference evidence="1" key="1">
    <citation type="submission" date="2022-07" db="EMBL/GenBank/DDBJ databases">
        <title>Genome Sequence of Lecanicillium saksenae.</title>
        <authorList>
            <person name="Buettner E."/>
        </authorList>
    </citation>
    <scope>NUCLEOTIDE SEQUENCE</scope>
    <source>
        <strain evidence="1">VT-O1</strain>
    </source>
</reference>
<dbReference type="Proteomes" id="UP001148737">
    <property type="component" value="Unassembled WGS sequence"/>
</dbReference>
<proteinExistence type="predicted"/>
<gene>
    <name evidence="1" type="ORF">NLG97_g6525</name>
</gene>
<name>A0ACC1QQQ1_9HYPO</name>
<sequence>MPNFVPDAAVGFKNGGAYDAHRPSYRPEIVDDILKNLGLAGKKNARIVDIAAGTGKFTEVLAAREEQFEIVAVEPVESMRNTLVSKNLGIDVREGLATSLGLPDAWADGITVAQAFHWFDNEEALTEIRRVLKPGGKLALVWNIENSAWKTSTEWENSIKQQILQLPDMGPTRFRDEKWPLVFEQQAKNASPMFSTPIETASVPFTLWLKPDALWDRINTLSQVSILEGADRDAFVTGFNKAVKEGDGDWNDKGEISFHGHTFYAWTSRL</sequence>
<comment type="caution">
    <text evidence="1">The sequence shown here is derived from an EMBL/GenBank/DDBJ whole genome shotgun (WGS) entry which is preliminary data.</text>
</comment>